<accession>A0A8S1LHL6</accession>
<evidence type="ECO:0000313" key="1">
    <source>
        <dbReference type="EMBL" id="CAD8066359.1"/>
    </source>
</evidence>
<reference evidence="1" key="1">
    <citation type="submission" date="2021-01" db="EMBL/GenBank/DDBJ databases">
        <authorList>
            <consortium name="Genoscope - CEA"/>
            <person name="William W."/>
        </authorList>
    </citation>
    <scope>NUCLEOTIDE SEQUENCE</scope>
</reference>
<dbReference type="EMBL" id="CAJJDN010000021">
    <property type="protein sequence ID" value="CAD8066359.1"/>
    <property type="molecule type" value="Genomic_DNA"/>
</dbReference>
<name>A0A8S1LHL6_9CILI</name>
<evidence type="ECO:0000313" key="2">
    <source>
        <dbReference type="Proteomes" id="UP000692954"/>
    </source>
</evidence>
<gene>
    <name evidence="1" type="ORF">PSON_ATCC_30995.1.T0210294</name>
</gene>
<organism evidence="1 2">
    <name type="scientific">Paramecium sonneborni</name>
    <dbReference type="NCBI Taxonomy" id="65129"/>
    <lineage>
        <taxon>Eukaryota</taxon>
        <taxon>Sar</taxon>
        <taxon>Alveolata</taxon>
        <taxon>Ciliophora</taxon>
        <taxon>Intramacronucleata</taxon>
        <taxon>Oligohymenophorea</taxon>
        <taxon>Peniculida</taxon>
        <taxon>Parameciidae</taxon>
        <taxon>Paramecium</taxon>
    </lineage>
</organism>
<dbReference type="AlphaFoldDB" id="A0A8S1LHL6"/>
<protein>
    <submittedName>
        <fullName evidence="1">Uncharacterized protein</fullName>
    </submittedName>
</protein>
<proteinExistence type="predicted"/>
<dbReference type="Proteomes" id="UP000692954">
    <property type="component" value="Unassembled WGS sequence"/>
</dbReference>
<sequence length="52" mass="6343">MQRKNFRDFKESQLNHFKKQLITQSIKIHIIIISYQNQTITLLVDCFSKIQY</sequence>
<comment type="caution">
    <text evidence="1">The sequence shown here is derived from an EMBL/GenBank/DDBJ whole genome shotgun (WGS) entry which is preliminary data.</text>
</comment>
<keyword evidence="2" id="KW-1185">Reference proteome</keyword>